<dbReference type="InterPro" id="IPR036397">
    <property type="entry name" value="RNaseH_sf"/>
</dbReference>
<evidence type="ECO:0000313" key="3">
    <source>
        <dbReference type="Proteomes" id="UP000233469"/>
    </source>
</evidence>
<dbReference type="GO" id="GO:0004523">
    <property type="term" value="F:RNA-DNA hybrid ribonuclease activity"/>
    <property type="evidence" value="ECO:0007669"/>
    <property type="project" value="InterPro"/>
</dbReference>
<name>A0A2N1MLM7_9GLOM</name>
<dbReference type="Gene3D" id="3.30.420.10">
    <property type="entry name" value="Ribonuclease H-like superfamily/Ribonuclease H"/>
    <property type="match status" value="1"/>
</dbReference>
<dbReference type="VEuPathDB" id="FungiDB:RhiirFUN_013820"/>
<proteinExistence type="predicted"/>
<evidence type="ECO:0000313" key="2">
    <source>
        <dbReference type="EMBL" id="PKK62545.1"/>
    </source>
</evidence>
<dbReference type="VEuPathDB" id="FungiDB:RhiirA1_471729"/>
<dbReference type="AlphaFoldDB" id="A0A2N1MLM7"/>
<reference evidence="2 3" key="1">
    <citation type="submission" date="2016-04" db="EMBL/GenBank/DDBJ databases">
        <title>Genome analyses suggest a sexual origin of heterokaryosis in a supposedly ancient asexual fungus.</title>
        <authorList>
            <person name="Ropars J."/>
            <person name="Sedzielewska K."/>
            <person name="Noel J."/>
            <person name="Charron P."/>
            <person name="Farinelli L."/>
            <person name="Marton T."/>
            <person name="Kruger M."/>
            <person name="Pelin A."/>
            <person name="Brachmann A."/>
            <person name="Corradi N."/>
        </authorList>
    </citation>
    <scope>NUCLEOTIDE SEQUENCE [LARGE SCALE GENOMIC DNA]</scope>
    <source>
        <strain evidence="2 3">C2</strain>
    </source>
</reference>
<dbReference type="SUPFAM" id="SSF53098">
    <property type="entry name" value="Ribonuclease H-like"/>
    <property type="match status" value="1"/>
</dbReference>
<sequence length="361" mass="41507">MGILTAIIVSPYNCSLNIYTDSASCINVFATLLNSPIISPRQKLKQTNFLVWDLIFFLIKEKHLLITLRKVKGHGDDDNNNIANTLAKAGAHIKDPIIVNHKFFYQQILGIVSWNNKHVIDHNVRKWSQNVIQPLIFNSMVNNTSLTPIKIQIIDGDIDWTFTKEWLNHNPTDAPCSAKLSKRQGARKIACIECKNMKDNNEHVGLCPAHIRHILIEQRKTLLILIKEHVNEKDHALEETINSSRLFDVNFVGSLPSDHLLPINSSFGAKRRYHLNDNSSPPDNIQSDSTLRRTYTHRQIPTIPYSRTGEFYNNEAHISWTSSNFLHSGPWTTHRDNFWFDNIDLFSSFNYNIIGNYINTR</sequence>
<evidence type="ECO:0000259" key="1">
    <source>
        <dbReference type="PROSITE" id="PS50879"/>
    </source>
</evidence>
<protein>
    <recommendedName>
        <fullName evidence="1">RNase H type-1 domain-containing protein</fullName>
    </recommendedName>
</protein>
<dbReference type="Proteomes" id="UP000233469">
    <property type="component" value="Unassembled WGS sequence"/>
</dbReference>
<organism evidence="2 3">
    <name type="scientific">Rhizophagus irregularis</name>
    <dbReference type="NCBI Taxonomy" id="588596"/>
    <lineage>
        <taxon>Eukaryota</taxon>
        <taxon>Fungi</taxon>
        <taxon>Fungi incertae sedis</taxon>
        <taxon>Mucoromycota</taxon>
        <taxon>Glomeromycotina</taxon>
        <taxon>Glomeromycetes</taxon>
        <taxon>Glomerales</taxon>
        <taxon>Glomeraceae</taxon>
        <taxon>Rhizophagus</taxon>
    </lineage>
</organism>
<dbReference type="VEuPathDB" id="FungiDB:FUN_017157"/>
<dbReference type="EMBL" id="LLXL01001884">
    <property type="protein sequence ID" value="PKK62545.1"/>
    <property type="molecule type" value="Genomic_DNA"/>
</dbReference>
<gene>
    <name evidence="2" type="ORF">RhiirC2_790217</name>
</gene>
<comment type="caution">
    <text evidence="2">The sequence shown here is derived from an EMBL/GenBank/DDBJ whole genome shotgun (WGS) entry which is preliminary data.</text>
</comment>
<feature type="domain" description="RNase H type-1" evidence="1">
    <location>
        <begin position="1"/>
        <end position="92"/>
    </location>
</feature>
<dbReference type="InterPro" id="IPR002156">
    <property type="entry name" value="RNaseH_domain"/>
</dbReference>
<dbReference type="VEuPathDB" id="FungiDB:RhiirFUN_003341"/>
<dbReference type="PROSITE" id="PS50879">
    <property type="entry name" value="RNASE_H_1"/>
    <property type="match status" value="1"/>
</dbReference>
<dbReference type="InterPro" id="IPR012337">
    <property type="entry name" value="RNaseH-like_sf"/>
</dbReference>
<reference evidence="2 3" key="2">
    <citation type="submission" date="2017-10" db="EMBL/GenBank/DDBJ databases">
        <title>Extensive intraspecific genome diversity in a model arbuscular mycorrhizal fungus.</title>
        <authorList>
            <person name="Chen E.C.H."/>
            <person name="Morin E."/>
            <person name="Baudet D."/>
            <person name="Noel J."/>
            <person name="Ndikumana S."/>
            <person name="Charron P."/>
            <person name="St-Onge C."/>
            <person name="Giorgi J."/>
            <person name="Grigoriev I.V."/>
            <person name="Roux C."/>
            <person name="Martin F.M."/>
            <person name="Corradi N."/>
        </authorList>
    </citation>
    <scope>NUCLEOTIDE SEQUENCE [LARGE SCALE GENOMIC DNA]</scope>
    <source>
        <strain evidence="2 3">C2</strain>
    </source>
</reference>
<dbReference type="GO" id="GO:0003676">
    <property type="term" value="F:nucleic acid binding"/>
    <property type="evidence" value="ECO:0007669"/>
    <property type="project" value="InterPro"/>
</dbReference>
<dbReference type="VEuPathDB" id="FungiDB:FUN_021509"/>
<accession>A0A2N1MLM7</accession>